<comment type="function">
    <text evidence="1">Component of the SCF(sconB) E3 ubiquitin ligase complex involved in the regulation of sulfur metabolite repression, probably by mediating the inactivation or degradation of the metR transcription factor.</text>
</comment>
<dbReference type="PROSITE" id="PS50294">
    <property type="entry name" value="WD_REPEATS_REGION"/>
    <property type="match status" value="4"/>
</dbReference>
<dbReference type="PANTHER" id="PTHR14604:SF4">
    <property type="entry name" value="F-BOX DOMAIN-CONTAINING PROTEIN"/>
    <property type="match status" value="1"/>
</dbReference>
<feature type="region of interest" description="Disordered" evidence="10">
    <location>
        <begin position="822"/>
        <end position="889"/>
    </location>
</feature>
<dbReference type="Gene3D" id="1.20.1280.50">
    <property type="match status" value="1"/>
</dbReference>
<dbReference type="Proteomes" id="UP001316803">
    <property type="component" value="Unassembled WGS sequence"/>
</dbReference>
<dbReference type="InterPro" id="IPR019775">
    <property type="entry name" value="WD40_repeat_CS"/>
</dbReference>
<dbReference type="CDD" id="cd00200">
    <property type="entry name" value="WD40"/>
    <property type="match status" value="1"/>
</dbReference>
<evidence type="ECO:0000259" key="11">
    <source>
        <dbReference type="PROSITE" id="PS50181"/>
    </source>
</evidence>
<evidence type="ECO:0000256" key="10">
    <source>
        <dbReference type="SAM" id="MobiDB-lite"/>
    </source>
</evidence>
<dbReference type="InterPro" id="IPR036047">
    <property type="entry name" value="F-box-like_dom_sf"/>
</dbReference>
<dbReference type="PROSITE" id="PS50082">
    <property type="entry name" value="WD_REPEATS_2"/>
    <property type="match status" value="5"/>
</dbReference>
<feature type="compositionally biased region" description="Low complexity" evidence="10">
    <location>
        <begin position="235"/>
        <end position="251"/>
    </location>
</feature>
<feature type="region of interest" description="Disordered" evidence="10">
    <location>
        <begin position="161"/>
        <end position="251"/>
    </location>
</feature>
<evidence type="ECO:0000256" key="8">
    <source>
        <dbReference type="ARBA" id="ARBA00032113"/>
    </source>
</evidence>
<keyword evidence="13" id="KW-1185">Reference proteome</keyword>
<dbReference type="PRINTS" id="PR00320">
    <property type="entry name" value="GPROTEINBRPT"/>
</dbReference>
<feature type="repeat" description="WD" evidence="9">
    <location>
        <begin position="292"/>
        <end position="331"/>
    </location>
</feature>
<evidence type="ECO:0000256" key="6">
    <source>
        <dbReference type="ARBA" id="ARBA00022737"/>
    </source>
</evidence>
<dbReference type="Pfam" id="PF12937">
    <property type="entry name" value="F-box-like"/>
    <property type="match status" value="1"/>
</dbReference>
<dbReference type="SMART" id="SM00320">
    <property type="entry name" value="WD40"/>
    <property type="match status" value="7"/>
</dbReference>
<comment type="similarity">
    <text evidence="2">Belongs to the WD repeat MET30/SCONB/SCON-2 family.</text>
</comment>
<evidence type="ECO:0000256" key="4">
    <source>
        <dbReference type="ARBA" id="ARBA00015819"/>
    </source>
</evidence>
<dbReference type="InterPro" id="IPR001680">
    <property type="entry name" value="WD40_rpt"/>
</dbReference>
<comment type="subunit">
    <text evidence="3">Component of the SCF(sconB) E3 ubiquitin ligase complex.</text>
</comment>
<keyword evidence="5 9" id="KW-0853">WD repeat</keyword>
<dbReference type="Pfam" id="PF00400">
    <property type="entry name" value="WD40"/>
    <property type="match status" value="5"/>
</dbReference>
<evidence type="ECO:0000256" key="1">
    <source>
        <dbReference type="ARBA" id="ARBA00002730"/>
    </source>
</evidence>
<gene>
    <name evidence="12" type="ORF">OHC33_008527</name>
</gene>
<evidence type="ECO:0000313" key="12">
    <source>
        <dbReference type="EMBL" id="KAK5950308.1"/>
    </source>
</evidence>
<dbReference type="InterPro" id="IPR020472">
    <property type="entry name" value="WD40_PAC1"/>
</dbReference>
<evidence type="ECO:0000256" key="5">
    <source>
        <dbReference type="ARBA" id="ARBA00022574"/>
    </source>
</evidence>
<keyword evidence="6" id="KW-0677">Repeat</keyword>
<evidence type="ECO:0000256" key="7">
    <source>
        <dbReference type="ARBA" id="ARBA00030034"/>
    </source>
</evidence>
<dbReference type="PANTHER" id="PTHR14604">
    <property type="entry name" value="WD40 REPEAT PF20"/>
    <property type="match status" value="1"/>
</dbReference>
<evidence type="ECO:0000256" key="3">
    <source>
        <dbReference type="ARBA" id="ARBA00011725"/>
    </source>
</evidence>
<dbReference type="InterPro" id="IPR001810">
    <property type="entry name" value="F-box_dom"/>
</dbReference>
<feature type="repeat" description="WD" evidence="9">
    <location>
        <begin position="378"/>
        <end position="408"/>
    </location>
</feature>
<dbReference type="EMBL" id="JAKLMC020000027">
    <property type="protein sequence ID" value="KAK5950308.1"/>
    <property type="molecule type" value="Genomic_DNA"/>
</dbReference>
<protein>
    <recommendedName>
        <fullName evidence="4">Probable E3 ubiquitin ligase complex SCF subunit sconB</fullName>
    </recommendedName>
    <alternativeName>
        <fullName evidence="8">Sulfur controller B</fullName>
    </alternativeName>
    <alternativeName>
        <fullName evidence="7">Sulfur metabolite repression control protein B</fullName>
    </alternativeName>
</protein>
<feature type="repeat" description="WD" evidence="9">
    <location>
        <begin position="333"/>
        <end position="376"/>
    </location>
</feature>
<name>A0AAN8ER03_9EURO</name>
<feature type="compositionally biased region" description="Low complexity" evidence="10">
    <location>
        <begin position="855"/>
        <end position="889"/>
    </location>
</feature>
<feature type="domain" description="F-box" evidence="11">
    <location>
        <begin position="66"/>
        <end position="112"/>
    </location>
</feature>
<proteinExistence type="inferred from homology"/>
<dbReference type="InterPro" id="IPR015943">
    <property type="entry name" value="WD40/YVTN_repeat-like_dom_sf"/>
</dbReference>
<feature type="repeat" description="WD" evidence="9">
    <location>
        <begin position="506"/>
        <end position="545"/>
    </location>
</feature>
<accession>A0AAN8ER03</accession>
<dbReference type="PROSITE" id="PS50181">
    <property type="entry name" value="FBOX"/>
    <property type="match status" value="1"/>
</dbReference>
<dbReference type="PROSITE" id="PS00678">
    <property type="entry name" value="WD_REPEATS_1"/>
    <property type="match status" value="2"/>
</dbReference>
<dbReference type="SUPFAM" id="SSF81383">
    <property type="entry name" value="F-box domain"/>
    <property type="match status" value="1"/>
</dbReference>
<organism evidence="12 13">
    <name type="scientific">Knufia fluminis</name>
    <dbReference type="NCBI Taxonomy" id="191047"/>
    <lineage>
        <taxon>Eukaryota</taxon>
        <taxon>Fungi</taxon>
        <taxon>Dikarya</taxon>
        <taxon>Ascomycota</taxon>
        <taxon>Pezizomycotina</taxon>
        <taxon>Eurotiomycetes</taxon>
        <taxon>Chaetothyriomycetidae</taxon>
        <taxon>Chaetothyriales</taxon>
        <taxon>Trichomeriaceae</taxon>
        <taxon>Knufia</taxon>
    </lineage>
</organism>
<dbReference type="InterPro" id="IPR036322">
    <property type="entry name" value="WD40_repeat_dom_sf"/>
</dbReference>
<dbReference type="AlphaFoldDB" id="A0AAN8ER03"/>
<evidence type="ECO:0000313" key="13">
    <source>
        <dbReference type="Proteomes" id="UP001316803"/>
    </source>
</evidence>
<dbReference type="Gene3D" id="2.130.10.10">
    <property type="entry name" value="YVTN repeat-like/Quinoprotein amine dehydrogenase"/>
    <property type="match status" value="2"/>
</dbReference>
<sequence length="934" mass="103648">MEGPFKLDEGFAEDSQNGEQIQNSFMAWLNTQSERAKAEIAYEILRTLRSTDIAAVVDRLNPLLHMDPIEKLPPEITSQIFSYLDASTLLTASLSSATWRERILDPRLWQELYKSQGWGIDLREVRAFEEAHTDLVRSEFRKAKDELRSLVAHKGQPLFKRRATAEWPQSDPRRQSATAATEAVNWAPQHGRIEADDETSGDSRDEIMTDVQAQSPQRPNKRQSQDDHVDQMDMSPDSANSPSDPSNLLLLDDSGHGRLHWPYLYKQRHKLEQNWLEGRYTNFQLPHPNFKTEAHGECVYTIQFYGKWLVSGSRDKTLRVWDLETRRLRGRPLVGHLQSVLCLQFDPTEEEDIIISGSSDSSIIVWKFSTGQRLQTIQSAHEESVLNLRFDRRYLVTCSKDKKIKVWNRKQLLPTDADYPRAKDGVNCKVPSHIIDLTGIDISAIETRIADGVYRALKPFSHLMTFEGHSAAVNAIQIHDNKIVSASGDRLIRAWDINTGACVKVIPGHQKGIACVQYDGKRVVSGSSDNTVRIYDPITGTEVAVLLGHTNLVRTVQAGFGDVAGSEEEELAAARAAEQRYRQDVDRGRIVEDRHYSRRLRAGDFGSSRVAIGSNLPPGGGGSKWARIVSGSYDESIIIWKKDPHGHWVVGQTLKHDKSIPYNVDNAASADRAARPTQGRRLRHDDPAVQQALGAQAQGNISNQAAINNAASLGSGNMASASQIVQATVNTSMASLQASVQNIMGISRNLGAVAGANNGMLNHPAIQNAMNQITAHAQALTNNAMNDALINGHASVNANFPLGVPSSHASQQQFQQRFQAHMQNMHGDSQQQPPEPGPAAVHQGSGPTHQAALSQGGPQPTSNQNQNQPQTQNQPQNQPPNQHQNQHQSVSRVFKLQFDARRIVCCSQDTNIIVWDFANNDTEIESCARFFDGP</sequence>
<feature type="repeat" description="WD" evidence="9">
    <location>
        <begin position="466"/>
        <end position="505"/>
    </location>
</feature>
<comment type="caution">
    <text evidence="12">The sequence shown here is derived from an EMBL/GenBank/DDBJ whole genome shotgun (WGS) entry which is preliminary data.</text>
</comment>
<dbReference type="SUPFAM" id="SSF50978">
    <property type="entry name" value="WD40 repeat-like"/>
    <property type="match status" value="1"/>
</dbReference>
<evidence type="ECO:0000256" key="9">
    <source>
        <dbReference type="PROSITE-ProRule" id="PRU00221"/>
    </source>
</evidence>
<evidence type="ECO:0000256" key="2">
    <source>
        <dbReference type="ARBA" id="ARBA00007968"/>
    </source>
</evidence>
<dbReference type="InterPro" id="IPR050995">
    <property type="entry name" value="WD-F-box_domain-protein"/>
</dbReference>
<reference evidence="12 13" key="1">
    <citation type="submission" date="2022-12" db="EMBL/GenBank/DDBJ databases">
        <title>Genomic features and morphological characterization of a novel Knufia sp. strain isolated from spacecraft assembly facility.</title>
        <authorList>
            <person name="Teixeira M."/>
            <person name="Chander A.M."/>
            <person name="Stajich J.E."/>
            <person name="Venkateswaran K."/>
        </authorList>
    </citation>
    <scope>NUCLEOTIDE SEQUENCE [LARGE SCALE GENOMIC DNA]</scope>
    <source>
        <strain evidence="12 13">FJI-L2-BK-P2</strain>
    </source>
</reference>